<dbReference type="RefSeq" id="WP_143158556.1">
    <property type="nucleotide sequence ID" value="NZ_FQYR01000003.1"/>
</dbReference>
<gene>
    <name evidence="1" type="ORF">SAMN02745181_1162</name>
</gene>
<protein>
    <submittedName>
        <fullName evidence="1">Uncharacterized protein</fullName>
    </submittedName>
</protein>
<dbReference type="InParanoid" id="A0A1M6GGB3"/>
<evidence type="ECO:0000313" key="2">
    <source>
        <dbReference type="Proteomes" id="UP000184510"/>
    </source>
</evidence>
<organism evidence="1 2">
    <name type="scientific">Rubritalea squalenifaciens DSM 18772</name>
    <dbReference type="NCBI Taxonomy" id="1123071"/>
    <lineage>
        <taxon>Bacteria</taxon>
        <taxon>Pseudomonadati</taxon>
        <taxon>Verrucomicrobiota</taxon>
        <taxon>Verrucomicrobiia</taxon>
        <taxon>Verrucomicrobiales</taxon>
        <taxon>Rubritaleaceae</taxon>
        <taxon>Rubritalea</taxon>
    </lineage>
</organism>
<evidence type="ECO:0000313" key="1">
    <source>
        <dbReference type="EMBL" id="SHJ08948.1"/>
    </source>
</evidence>
<dbReference type="Proteomes" id="UP000184510">
    <property type="component" value="Unassembled WGS sequence"/>
</dbReference>
<keyword evidence="2" id="KW-1185">Reference proteome</keyword>
<sequence>MKLLLPVLALSLAFTSCKQEEKKKPPVQREVIIQAPDYNPLGEGIKVLAISLIAVALIRGIATIMKEKGDRHGK</sequence>
<accession>A0A1M6GGB3</accession>
<dbReference type="EMBL" id="FQYR01000003">
    <property type="protein sequence ID" value="SHJ08948.1"/>
    <property type="molecule type" value="Genomic_DNA"/>
</dbReference>
<reference evidence="1 2" key="1">
    <citation type="submission" date="2016-11" db="EMBL/GenBank/DDBJ databases">
        <authorList>
            <person name="Jaros S."/>
            <person name="Januszkiewicz K."/>
            <person name="Wedrychowicz H."/>
        </authorList>
    </citation>
    <scope>NUCLEOTIDE SEQUENCE [LARGE SCALE GENOMIC DNA]</scope>
    <source>
        <strain evidence="1 2">DSM 18772</strain>
    </source>
</reference>
<dbReference type="PROSITE" id="PS51257">
    <property type="entry name" value="PROKAR_LIPOPROTEIN"/>
    <property type="match status" value="1"/>
</dbReference>
<proteinExistence type="predicted"/>
<dbReference type="STRING" id="1123071.SAMN02745181_1162"/>
<name>A0A1M6GGB3_9BACT</name>
<dbReference type="AlphaFoldDB" id="A0A1M6GGB3"/>